<evidence type="ECO:0000313" key="5">
    <source>
        <dbReference type="Proteomes" id="UP001286313"/>
    </source>
</evidence>
<evidence type="ECO:0000313" key="4">
    <source>
        <dbReference type="EMBL" id="KAK3872095.1"/>
    </source>
</evidence>
<accession>A0AAE1KHR3</accession>
<dbReference type="Proteomes" id="UP001286313">
    <property type="component" value="Unassembled WGS sequence"/>
</dbReference>
<evidence type="ECO:0000259" key="3">
    <source>
        <dbReference type="Pfam" id="PF02894"/>
    </source>
</evidence>
<dbReference type="PANTHER" id="PTHR43377:SF2">
    <property type="entry name" value="BINDING ROSSMANN FOLD OXIDOREDUCTASE, PUTATIVE (AFU_ORTHOLOGUE AFUA_4G00560)-RELATED"/>
    <property type="match status" value="1"/>
</dbReference>
<dbReference type="Pfam" id="PF02894">
    <property type="entry name" value="GFO_IDH_MocA_C"/>
    <property type="match status" value="1"/>
</dbReference>
<dbReference type="EMBL" id="JAWQEG010002418">
    <property type="protein sequence ID" value="KAK3872095.1"/>
    <property type="molecule type" value="Genomic_DNA"/>
</dbReference>
<gene>
    <name evidence="4" type="ORF">Pcinc_022815</name>
</gene>
<name>A0AAE1KHR3_PETCI</name>
<dbReference type="Pfam" id="PF01408">
    <property type="entry name" value="GFO_IDH_MocA"/>
    <property type="match status" value="1"/>
</dbReference>
<evidence type="ECO:0000256" key="1">
    <source>
        <dbReference type="SAM" id="MobiDB-lite"/>
    </source>
</evidence>
<comment type="caution">
    <text evidence="4">The sequence shown here is derived from an EMBL/GenBank/DDBJ whole genome shotgun (WGS) entry which is preliminary data.</text>
</comment>
<dbReference type="InterPro" id="IPR036291">
    <property type="entry name" value="NAD(P)-bd_dom_sf"/>
</dbReference>
<feature type="compositionally biased region" description="Low complexity" evidence="1">
    <location>
        <begin position="1"/>
        <end position="14"/>
    </location>
</feature>
<feature type="domain" description="Gfo/Idh/MocA-like oxidoreductase C-terminal" evidence="3">
    <location>
        <begin position="159"/>
        <end position="230"/>
    </location>
</feature>
<dbReference type="SUPFAM" id="SSF55347">
    <property type="entry name" value="Glyceraldehyde-3-phosphate dehydrogenase-like, C-terminal domain"/>
    <property type="match status" value="1"/>
</dbReference>
<dbReference type="InterPro" id="IPR000683">
    <property type="entry name" value="Gfo/Idh/MocA-like_OxRdtase_N"/>
</dbReference>
<organism evidence="4 5">
    <name type="scientific">Petrolisthes cinctipes</name>
    <name type="common">Flat porcelain crab</name>
    <dbReference type="NCBI Taxonomy" id="88211"/>
    <lineage>
        <taxon>Eukaryota</taxon>
        <taxon>Metazoa</taxon>
        <taxon>Ecdysozoa</taxon>
        <taxon>Arthropoda</taxon>
        <taxon>Crustacea</taxon>
        <taxon>Multicrustacea</taxon>
        <taxon>Malacostraca</taxon>
        <taxon>Eumalacostraca</taxon>
        <taxon>Eucarida</taxon>
        <taxon>Decapoda</taxon>
        <taxon>Pleocyemata</taxon>
        <taxon>Anomura</taxon>
        <taxon>Galatheoidea</taxon>
        <taxon>Porcellanidae</taxon>
        <taxon>Petrolisthes</taxon>
    </lineage>
</organism>
<sequence>MSGTTTTKQQQKQQQQHHDGPRKVTVVVIGAGHRGKNYAQYALQYPHLLDVVGVAEPRQYTRQHFQHTHSLPDDRCYETWEELSEAAKFADCAVVSTQDQLHVEPAVAMARKGYHILLEKPMAVREEDCRTIYEEAMKAGVILAVCHVLRYYPPVRKLKELINAGVIGEVVNINHTEPVGFYHFAHSFVRGNWRKTSLSTFSLLAKCCHDVDLVLYLMGNNKECTRLSSFGSLHHFRKENKPLGGGSRCLECKVEKENKPLGGGSRCLECKVESTCPYSAKKIYLDSCPTKPSWPTSAVCDIEDSPHGYLHELTQAVRNGPYGKCVYESDNDVCDNQVVNFEFSDGATATLTMIAFTKNLCTRKAEVYGTRGQLVWDEARGGHVDHYDFLTRTTKIYSFEEDIQEVPESWGHGGADFFLMEAFVKAVASGDRKHIISGPRESLQTHLLAFAAEESRVKGEVMCPEQDPRWAV</sequence>
<dbReference type="Gene3D" id="3.40.50.720">
    <property type="entry name" value="NAD(P)-binding Rossmann-like Domain"/>
    <property type="match status" value="1"/>
</dbReference>
<reference evidence="4" key="1">
    <citation type="submission" date="2023-10" db="EMBL/GenBank/DDBJ databases">
        <title>Genome assemblies of two species of porcelain crab, Petrolisthes cinctipes and Petrolisthes manimaculis (Anomura: Porcellanidae).</title>
        <authorList>
            <person name="Angst P."/>
        </authorList>
    </citation>
    <scope>NUCLEOTIDE SEQUENCE</scope>
    <source>
        <strain evidence="4">PB745_01</strain>
        <tissue evidence="4">Gill</tissue>
    </source>
</reference>
<feature type="domain" description="Gfo/Idh/MocA-like oxidoreductase N-terminal" evidence="2">
    <location>
        <begin position="25"/>
        <end position="146"/>
    </location>
</feature>
<evidence type="ECO:0000259" key="2">
    <source>
        <dbReference type="Pfam" id="PF01408"/>
    </source>
</evidence>
<dbReference type="SUPFAM" id="SSF51735">
    <property type="entry name" value="NAD(P)-binding Rossmann-fold domains"/>
    <property type="match status" value="1"/>
</dbReference>
<dbReference type="PANTHER" id="PTHR43377">
    <property type="entry name" value="BILIVERDIN REDUCTASE A"/>
    <property type="match status" value="1"/>
</dbReference>
<dbReference type="InterPro" id="IPR051450">
    <property type="entry name" value="Gfo/Idh/MocA_Oxidoreductases"/>
</dbReference>
<dbReference type="AlphaFoldDB" id="A0AAE1KHR3"/>
<proteinExistence type="predicted"/>
<dbReference type="InterPro" id="IPR004104">
    <property type="entry name" value="Gfo/Idh/MocA-like_OxRdtase_C"/>
</dbReference>
<dbReference type="Gene3D" id="3.30.360.10">
    <property type="entry name" value="Dihydrodipicolinate Reductase, domain 2"/>
    <property type="match status" value="1"/>
</dbReference>
<dbReference type="GO" id="GO:0000166">
    <property type="term" value="F:nucleotide binding"/>
    <property type="evidence" value="ECO:0007669"/>
    <property type="project" value="InterPro"/>
</dbReference>
<feature type="region of interest" description="Disordered" evidence="1">
    <location>
        <begin position="1"/>
        <end position="23"/>
    </location>
</feature>
<keyword evidence="5" id="KW-1185">Reference proteome</keyword>
<protein>
    <submittedName>
        <fullName evidence="4">Uncharacterized protein</fullName>
    </submittedName>
</protein>